<organism evidence="2 3">
    <name type="scientific">Chitinophaga skermanii</name>
    <dbReference type="NCBI Taxonomy" id="331697"/>
    <lineage>
        <taxon>Bacteria</taxon>
        <taxon>Pseudomonadati</taxon>
        <taxon>Bacteroidota</taxon>
        <taxon>Chitinophagia</taxon>
        <taxon>Chitinophagales</taxon>
        <taxon>Chitinophagaceae</taxon>
        <taxon>Chitinophaga</taxon>
    </lineage>
</organism>
<keyword evidence="1" id="KW-0732">Signal</keyword>
<evidence type="ECO:0000313" key="3">
    <source>
        <dbReference type="Proteomes" id="UP000249547"/>
    </source>
</evidence>
<sequence>MIVRIMVAALLIVNCIVGSTHAQPTPTTTAADIKLQLEKLKTLGNVLYFAAHPDDENTRLIAYLAKEGKYRTGYLSLTRGDGGQNLIGNEQAELLGLIRTQELLAARRIDGGEQFFTRANDFGFCKNPTEAFTIWNKEQVLADAVWVIRNFKPDVIICRFPADSRAGHGHHTASAMVAAEAFEAAADPKRFPEQLKFVQPWQVKRLLWNTFNFGSNNTIEPGQFKLDIGAYNYLLGKGYGEIAAESRSQHKSQGFGVPASRGESFEYFSTIKGSEPKTSIMDGIATQMKDVPAAAATAKLIDEAIAQYNISHPSTIVPQLIKVRKSLQALPANQWKEQKLKEVDDLIIAAAGLWMEAYSNESIASPGQTINTKLEIINRSNVKVDLKEVALPGWTETPNKTLDNNKYLSIPKAFTLPANTAISEPYWLANNHPIGMYVVNNQDLIGRPENKAALTATFKLTIDGEPFTITRPVVYKYTDQVKGELYKPFVIAPPVVAGIDNSVFIFTSKQAQKIPVKITATTAAAEGTVSLTLPEGFTVAEKALPYSLKGKGDEVEVVFNVTPISTDKNATGEFTVVVNFNGKEYTENMQVINYDHIPTITLFPSAAGKLVTVNLKYNGKRIGYIPGAGDKVAETLTQIGYDVTRLSDKDIMNGSLDQYDAIITGVRAYNTQPRMKLWQDRLMQYVKNGGTMLVQYNVNQPLVTTNLGPFPFSLSRDRVTNEQAPVTLNDPANAVFNYPNKINAADFDGWIQERGLYYTVNVDGNYEKLFTMNDPGESNLDGATIVAKYGKGRYVYTSLAFFRQLPAGVPGAFRLFVNLISKEPNNIANGH</sequence>
<dbReference type="GO" id="GO:0016811">
    <property type="term" value="F:hydrolase activity, acting on carbon-nitrogen (but not peptide) bonds, in linear amides"/>
    <property type="evidence" value="ECO:0007669"/>
    <property type="project" value="TreeGrafter"/>
</dbReference>
<dbReference type="Proteomes" id="UP000249547">
    <property type="component" value="Unassembled WGS sequence"/>
</dbReference>
<dbReference type="EMBL" id="QLLL01000003">
    <property type="protein sequence ID" value="RAJ06755.1"/>
    <property type="molecule type" value="Genomic_DNA"/>
</dbReference>
<dbReference type="SUPFAM" id="SSF102588">
    <property type="entry name" value="LmbE-like"/>
    <property type="match status" value="1"/>
</dbReference>
<proteinExistence type="predicted"/>
<dbReference type="PANTHER" id="PTHR12993:SF11">
    <property type="entry name" value="N-ACETYLGLUCOSAMINYL-PHOSPHATIDYLINOSITOL DE-N-ACETYLASE"/>
    <property type="match status" value="1"/>
</dbReference>
<name>A0A327QS84_9BACT</name>
<gene>
    <name evidence="2" type="ORF">LX64_01882</name>
</gene>
<dbReference type="RefSeq" id="WP_245952598.1">
    <property type="nucleotide sequence ID" value="NZ_QLLL01000003.1"/>
</dbReference>
<evidence type="ECO:0000256" key="1">
    <source>
        <dbReference type="SAM" id="SignalP"/>
    </source>
</evidence>
<protein>
    <submittedName>
        <fullName evidence="2">LmbE family N-acetylglucosaminyl deacetylase</fullName>
    </submittedName>
</protein>
<reference evidence="2 3" key="1">
    <citation type="submission" date="2018-06" db="EMBL/GenBank/DDBJ databases">
        <title>Genomic Encyclopedia of Archaeal and Bacterial Type Strains, Phase II (KMG-II): from individual species to whole genera.</title>
        <authorList>
            <person name="Goeker M."/>
        </authorList>
    </citation>
    <scope>NUCLEOTIDE SEQUENCE [LARGE SCALE GENOMIC DNA]</scope>
    <source>
        <strain evidence="2 3">DSM 23857</strain>
    </source>
</reference>
<evidence type="ECO:0000313" key="2">
    <source>
        <dbReference type="EMBL" id="RAJ06755.1"/>
    </source>
</evidence>
<dbReference type="InterPro" id="IPR003737">
    <property type="entry name" value="GlcNAc_PI_deacetylase-related"/>
</dbReference>
<dbReference type="Gene3D" id="3.40.50.10320">
    <property type="entry name" value="LmbE-like"/>
    <property type="match status" value="1"/>
</dbReference>
<dbReference type="Pfam" id="PF02585">
    <property type="entry name" value="PIG-L"/>
    <property type="match status" value="1"/>
</dbReference>
<dbReference type="InterPro" id="IPR029062">
    <property type="entry name" value="Class_I_gatase-like"/>
</dbReference>
<dbReference type="SUPFAM" id="SSF52317">
    <property type="entry name" value="Class I glutamine amidotransferase-like"/>
    <property type="match status" value="1"/>
</dbReference>
<keyword evidence="3" id="KW-1185">Reference proteome</keyword>
<dbReference type="AlphaFoldDB" id="A0A327QS84"/>
<comment type="caution">
    <text evidence="2">The sequence shown here is derived from an EMBL/GenBank/DDBJ whole genome shotgun (WGS) entry which is preliminary data.</text>
</comment>
<feature type="signal peptide" evidence="1">
    <location>
        <begin position="1"/>
        <end position="22"/>
    </location>
</feature>
<dbReference type="InterPro" id="IPR024078">
    <property type="entry name" value="LmbE-like_dom_sf"/>
</dbReference>
<feature type="chain" id="PRO_5016399993" evidence="1">
    <location>
        <begin position="23"/>
        <end position="831"/>
    </location>
</feature>
<dbReference type="PANTHER" id="PTHR12993">
    <property type="entry name" value="N-ACETYLGLUCOSAMINYL-PHOSPHATIDYLINOSITOL DE-N-ACETYLASE-RELATED"/>
    <property type="match status" value="1"/>
</dbReference>
<accession>A0A327QS84</accession>